<dbReference type="AlphaFoldDB" id="A0A4Y8WAR4"/>
<protein>
    <submittedName>
        <fullName evidence="6">NAD-dependent epimerase/dehydratase family protein</fullName>
    </submittedName>
</protein>
<dbReference type="SUPFAM" id="SSF51735">
    <property type="entry name" value="NAD(P)-binding Rossmann-fold domains"/>
    <property type="match status" value="1"/>
</dbReference>
<evidence type="ECO:0000256" key="4">
    <source>
        <dbReference type="ARBA" id="ARBA00022840"/>
    </source>
</evidence>
<dbReference type="Pfam" id="PF00550">
    <property type="entry name" value="PP-binding"/>
    <property type="match status" value="1"/>
</dbReference>
<dbReference type="SMART" id="SM00823">
    <property type="entry name" value="PKS_PP"/>
    <property type="match status" value="1"/>
</dbReference>
<dbReference type="GO" id="GO:0004467">
    <property type="term" value="F:long-chain fatty acid-CoA ligase activity"/>
    <property type="evidence" value="ECO:0007669"/>
    <property type="project" value="TreeGrafter"/>
</dbReference>
<gene>
    <name evidence="6" type="ORF">ELS82_21060</name>
</gene>
<dbReference type="Gene3D" id="3.40.50.720">
    <property type="entry name" value="NAD(P)-binding Rossmann-like Domain"/>
    <property type="match status" value="1"/>
</dbReference>
<dbReference type="InterPro" id="IPR013120">
    <property type="entry name" value="FAR_NAD-bd"/>
</dbReference>
<dbReference type="EMBL" id="SATR01000051">
    <property type="protein sequence ID" value="TFH89665.1"/>
    <property type="molecule type" value="Genomic_DNA"/>
</dbReference>
<evidence type="ECO:0000256" key="2">
    <source>
        <dbReference type="ARBA" id="ARBA00022553"/>
    </source>
</evidence>
<evidence type="ECO:0000313" key="7">
    <source>
        <dbReference type="Proteomes" id="UP000297753"/>
    </source>
</evidence>
<evidence type="ECO:0000256" key="1">
    <source>
        <dbReference type="ARBA" id="ARBA00022450"/>
    </source>
</evidence>
<dbReference type="PROSITE" id="PS50075">
    <property type="entry name" value="CARRIER"/>
    <property type="match status" value="1"/>
</dbReference>
<keyword evidence="1" id="KW-0596">Phosphopantetheine</keyword>
<accession>A0A4Y8WAR4</accession>
<dbReference type="Gene3D" id="1.10.1200.10">
    <property type="entry name" value="ACP-like"/>
    <property type="match status" value="1"/>
</dbReference>
<evidence type="ECO:0000256" key="3">
    <source>
        <dbReference type="ARBA" id="ARBA00022741"/>
    </source>
</evidence>
<keyword evidence="7" id="KW-1185">Reference proteome</keyword>
<dbReference type="InterPro" id="IPR020845">
    <property type="entry name" value="AMP-binding_CS"/>
</dbReference>
<evidence type="ECO:0000313" key="6">
    <source>
        <dbReference type="EMBL" id="TFH89665.1"/>
    </source>
</evidence>
<evidence type="ECO:0000259" key="5">
    <source>
        <dbReference type="PROSITE" id="PS50075"/>
    </source>
</evidence>
<dbReference type="Pfam" id="PF07993">
    <property type="entry name" value="NAD_binding_4"/>
    <property type="match status" value="1"/>
</dbReference>
<proteinExistence type="predicted"/>
<organism evidence="6 7">
    <name type="scientific">Vibrio ouci</name>
    <dbReference type="NCBI Taxonomy" id="2499078"/>
    <lineage>
        <taxon>Bacteria</taxon>
        <taxon>Pseudomonadati</taxon>
        <taxon>Pseudomonadota</taxon>
        <taxon>Gammaproteobacteria</taxon>
        <taxon>Vibrionales</taxon>
        <taxon>Vibrionaceae</taxon>
        <taxon>Vibrio</taxon>
    </lineage>
</organism>
<dbReference type="SUPFAM" id="SSF56801">
    <property type="entry name" value="Acetyl-CoA synthetase-like"/>
    <property type="match status" value="1"/>
</dbReference>
<dbReference type="OrthoDB" id="9803968at2"/>
<dbReference type="Gene3D" id="3.40.50.12780">
    <property type="entry name" value="N-terminal domain of ligase-like"/>
    <property type="match status" value="1"/>
</dbReference>
<dbReference type="InterPro" id="IPR000873">
    <property type="entry name" value="AMP-dep_synth/lig_dom"/>
</dbReference>
<sequence>MTRDVFRPSCLENFRMQLEQRVRLVMQEHADRPAIAERRPLSISGDPARVPEYTETTYQQLWAEAEAIAAALYFERDCSIACQDRIAFLSFTSGAYARLDLACIRLGAVSVHLQTSAVTEQLADILAETQCCALAVSHEYLDTALDLLSHDNNLTTLILLDHNGLDPTHQQHLTQVEIALEIAFPAITLVRLDTLIQYGRPQRSSLPETEQDEEALSMLIYTSGSTGTPKGAMYTNKLAANMWGGHWSELFSDQATSTFHYMPMSHVAGHSSLKNTFSRGGLCYFASQSNLASFFDDIRLARPTELSLVPRVCEMIHQKYLSELRVKQRTEEGTVSQYKQRLRHEFQTQVFGGQVHWIGCGSAPLSEQMIAFIEWLFELELNIIYGSTEAGAVAVSERLLMPPVSDYKLVDAPELGYSKRDTPYPRGELLLKTASVIPGYFNHPVLSQALFSEDGYYKTGDIFEDLGQGKVRYVDRRSNVLKLSQGEFVTTAKLEAIYVASPLVRQIYVYGDSQRSSLLAVVVPTASLMDKYAHQMRTLERLIMESLRGIAKENALQRYEIPRGVLIEPQPFTNANGLLSDHGKALLPRLRAKYQPQLEALYDAMSHREWALLNALPQHRSDLSTEEAILTIISGLLGSDSNTIESGDTFRDLGGDSLSAVTLATLLEEVFEVRVPIDVLISPANDIQSLVAYVETARRQGGRVSFEEVHGHGVTEVYASQLTLANFIDPEILHQVPKMSHLTEGKIVLLTGASGYLGRFVLVELLERAAQVGGKVIAVVRAKNHREALKRVRQSYAEPDADFAHHLEALFNSHLEVVSGDLSQPQFGLDTEHWQELASNVDTIVHAGALVNHVLPYRDCFEANVFGTAEVIRLALERKMKPLSFLSSIAVADRGGGGRLTAG</sequence>
<dbReference type="GO" id="GO:0016020">
    <property type="term" value="C:membrane"/>
    <property type="evidence" value="ECO:0007669"/>
    <property type="project" value="TreeGrafter"/>
</dbReference>
<dbReference type="Pfam" id="PF00501">
    <property type="entry name" value="AMP-binding"/>
    <property type="match status" value="1"/>
</dbReference>
<feature type="domain" description="Carrier" evidence="5">
    <location>
        <begin position="620"/>
        <end position="698"/>
    </location>
</feature>
<reference evidence="6 7" key="1">
    <citation type="submission" date="2019-01" db="EMBL/GenBank/DDBJ databases">
        <title>Vibrio BEI176 sp. nov, a marine bacterium isolated from China: eastern marignal seas.</title>
        <authorList>
            <person name="Li B."/>
        </authorList>
    </citation>
    <scope>NUCLEOTIDE SEQUENCE [LARGE SCALE GENOMIC DNA]</scope>
    <source>
        <strain evidence="6 7">BEI176</strain>
    </source>
</reference>
<dbReference type="Proteomes" id="UP000297753">
    <property type="component" value="Unassembled WGS sequence"/>
</dbReference>
<comment type="caution">
    <text evidence="6">The sequence shown here is derived from an EMBL/GenBank/DDBJ whole genome shotgun (WGS) entry which is preliminary data.</text>
</comment>
<dbReference type="InterPro" id="IPR009081">
    <property type="entry name" value="PP-bd_ACP"/>
</dbReference>
<dbReference type="PANTHER" id="PTHR43272">
    <property type="entry name" value="LONG-CHAIN-FATTY-ACID--COA LIGASE"/>
    <property type="match status" value="1"/>
</dbReference>
<dbReference type="InterPro" id="IPR006162">
    <property type="entry name" value="Ppantetheine_attach_site"/>
</dbReference>
<dbReference type="InterPro" id="IPR036736">
    <property type="entry name" value="ACP-like_sf"/>
</dbReference>
<keyword evidence="3" id="KW-0547">Nucleotide-binding</keyword>
<keyword evidence="4" id="KW-0067">ATP-binding</keyword>
<dbReference type="InterPro" id="IPR020806">
    <property type="entry name" value="PKS_PP-bd"/>
</dbReference>
<dbReference type="PROSITE" id="PS00012">
    <property type="entry name" value="PHOSPHOPANTETHEINE"/>
    <property type="match status" value="1"/>
</dbReference>
<dbReference type="GO" id="GO:0005524">
    <property type="term" value="F:ATP binding"/>
    <property type="evidence" value="ECO:0007669"/>
    <property type="project" value="UniProtKB-KW"/>
</dbReference>
<dbReference type="PANTHER" id="PTHR43272:SF33">
    <property type="entry name" value="AMP-BINDING DOMAIN-CONTAINING PROTEIN-RELATED"/>
    <property type="match status" value="1"/>
</dbReference>
<name>A0A4Y8WAR4_9VIBR</name>
<dbReference type="InterPro" id="IPR042099">
    <property type="entry name" value="ANL_N_sf"/>
</dbReference>
<dbReference type="GO" id="GO:0031177">
    <property type="term" value="F:phosphopantetheine binding"/>
    <property type="evidence" value="ECO:0007669"/>
    <property type="project" value="InterPro"/>
</dbReference>
<dbReference type="SUPFAM" id="SSF47336">
    <property type="entry name" value="ACP-like"/>
    <property type="match status" value="1"/>
</dbReference>
<dbReference type="PROSITE" id="PS00455">
    <property type="entry name" value="AMP_BINDING"/>
    <property type="match status" value="1"/>
</dbReference>
<dbReference type="InterPro" id="IPR036291">
    <property type="entry name" value="NAD(P)-bd_dom_sf"/>
</dbReference>
<keyword evidence="2" id="KW-0597">Phosphoprotein</keyword>